<accession>A0A919FBX5</accession>
<protein>
    <submittedName>
        <fullName evidence="3">Molecular chaperone DnaJ</fullName>
    </submittedName>
</protein>
<evidence type="ECO:0000313" key="3">
    <source>
        <dbReference type="EMBL" id="GHH59576.1"/>
    </source>
</evidence>
<dbReference type="SUPFAM" id="SSF46565">
    <property type="entry name" value="Chaperone J-domain"/>
    <property type="match status" value="1"/>
</dbReference>
<organism evidence="3 4">
    <name type="scientific">Xanthomonas boreopolis</name>
    <dbReference type="NCBI Taxonomy" id="86183"/>
    <lineage>
        <taxon>Bacteria</taxon>
        <taxon>Pseudomonadati</taxon>
        <taxon>Pseudomonadota</taxon>
        <taxon>Gammaproteobacteria</taxon>
        <taxon>Lysobacterales</taxon>
        <taxon>Lysobacteraceae</taxon>
        <taxon>Xanthomonas</taxon>
    </lineage>
</organism>
<evidence type="ECO:0000313" key="4">
    <source>
        <dbReference type="Proteomes" id="UP000623958"/>
    </source>
</evidence>
<keyword evidence="1" id="KW-0143">Chaperone</keyword>
<evidence type="ECO:0000256" key="2">
    <source>
        <dbReference type="SAM" id="MobiDB-lite"/>
    </source>
</evidence>
<feature type="region of interest" description="Disordered" evidence="2">
    <location>
        <begin position="169"/>
        <end position="208"/>
    </location>
</feature>
<proteinExistence type="predicted"/>
<name>A0A919FBX5_9XANT</name>
<dbReference type="EMBL" id="BNBA01000038">
    <property type="protein sequence ID" value="GHH59576.1"/>
    <property type="molecule type" value="Genomic_DNA"/>
</dbReference>
<feature type="compositionally biased region" description="Basic and acidic residues" evidence="2">
    <location>
        <begin position="169"/>
        <end position="186"/>
    </location>
</feature>
<sequence>MTGATPKESSIQVRLAEGSDSYAASAARRRFDGLVSRLESCRASLQAWNEALPRWRERYHEQLEPLFRQRDDLDCEKLDLLDRAHATYKLGKTDRGFLSELICALAGPLIEQGHARLKPLYDRHSAVGYDERGEASRQLAKELLGAHLGLAPDELDELASAEGLFEKMRERERAQQAHARERQERARARKARSKGKPDPAEPPSLPPARELYRKLATALHPDREADPSERARKTELMQRLNQAYKAGNLLALIELQLEIGQLLPEQLRRMDNARICDYNRELDRQLKEIESELLQVEEGFRAEYGLTGGRRLDPAKLNTLMAGIKRDLGEDILDTEAELRALQTQAEFKRWLKGQRERAEWDAQAFGGLGSPS</sequence>
<dbReference type="AlphaFoldDB" id="A0A919FBX5"/>
<reference evidence="3" key="2">
    <citation type="submission" date="2020-09" db="EMBL/GenBank/DDBJ databases">
        <authorList>
            <person name="Sun Q."/>
            <person name="Ohkuma M."/>
        </authorList>
    </citation>
    <scope>NUCLEOTIDE SEQUENCE</scope>
    <source>
        <strain evidence="3">JCM 13306</strain>
    </source>
</reference>
<keyword evidence="4" id="KW-1185">Reference proteome</keyword>
<dbReference type="Gene3D" id="1.10.287.110">
    <property type="entry name" value="DnaJ domain"/>
    <property type="match status" value="1"/>
</dbReference>
<dbReference type="RefSeq" id="WP_434029938.1">
    <property type="nucleotide sequence ID" value="NZ_BNBA01000038.1"/>
</dbReference>
<dbReference type="Proteomes" id="UP000623958">
    <property type="component" value="Unassembled WGS sequence"/>
</dbReference>
<dbReference type="InterPro" id="IPR036869">
    <property type="entry name" value="J_dom_sf"/>
</dbReference>
<evidence type="ECO:0000256" key="1">
    <source>
        <dbReference type="ARBA" id="ARBA00023186"/>
    </source>
</evidence>
<reference evidence="3" key="1">
    <citation type="journal article" date="2014" name="Int. J. Syst. Evol. Microbiol.">
        <title>Complete genome sequence of Corynebacterium casei LMG S-19264T (=DSM 44701T), isolated from a smear-ripened cheese.</title>
        <authorList>
            <consortium name="US DOE Joint Genome Institute (JGI-PGF)"/>
            <person name="Walter F."/>
            <person name="Albersmeier A."/>
            <person name="Kalinowski J."/>
            <person name="Ruckert C."/>
        </authorList>
    </citation>
    <scope>NUCLEOTIDE SEQUENCE</scope>
    <source>
        <strain evidence="3">JCM 13306</strain>
    </source>
</reference>
<gene>
    <name evidence="3" type="ORF">GCM10009090_33860</name>
</gene>
<comment type="caution">
    <text evidence="3">The sequence shown here is derived from an EMBL/GenBank/DDBJ whole genome shotgun (WGS) entry which is preliminary data.</text>
</comment>